<name>A0A493TMS0_ANAPP</name>
<dbReference type="InterPro" id="IPR000974">
    <property type="entry name" value="Glyco_hydro_22_lys"/>
</dbReference>
<dbReference type="PROSITE" id="PS51348">
    <property type="entry name" value="GLYCOSYL_HYDROL_F22_2"/>
    <property type="match status" value="1"/>
</dbReference>
<dbReference type="GO" id="GO:0005576">
    <property type="term" value="C:extracellular region"/>
    <property type="evidence" value="ECO:0007669"/>
    <property type="project" value="UniProtKB-SubCell"/>
</dbReference>
<dbReference type="InterPro" id="IPR001916">
    <property type="entry name" value="Glyco_hydro_22"/>
</dbReference>
<comment type="catalytic activity">
    <reaction evidence="1">
        <text>Hydrolysis of (1-&gt;4)-beta-linkages between N-acetylmuramic acid and N-acetyl-D-glucosamine residues in a peptidoglycan and between N-acetyl-D-glucosamine residues in chitodextrins.</text>
        <dbReference type="EC" id="3.2.1.17"/>
    </reaction>
</comment>
<dbReference type="InterPro" id="IPR023346">
    <property type="entry name" value="Lysozyme-like_dom_sf"/>
</dbReference>
<evidence type="ECO:0000256" key="5">
    <source>
        <dbReference type="ARBA" id="ARBA00022529"/>
    </source>
</evidence>
<keyword evidence="12" id="KW-1185">Reference proteome</keyword>
<evidence type="ECO:0000313" key="12">
    <source>
        <dbReference type="Proteomes" id="UP000016666"/>
    </source>
</evidence>
<dbReference type="STRING" id="8840.ENSAPLP00000027124"/>
<organism evidence="11 12">
    <name type="scientific">Anas platyrhynchos platyrhynchos</name>
    <name type="common">Northern mallard</name>
    <dbReference type="NCBI Taxonomy" id="8840"/>
    <lineage>
        <taxon>Eukaryota</taxon>
        <taxon>Metazoa</taxon>
        <taxon>Chordata</taxon>
        <taxon>Craniata</taxon>
        <taxon>Vertebrata</taxon>
        <taxon>Euteleostomi</taxon>
        <taxon>Archelosauria</taxon>
        <taxon>Archosauria</taxon>
        <taxon>Dinosauria</taxon>
        <taxon>Saurischia</taxon>
        <taxon>Theropoda</taxon>
        <taxon>Coelurosauria</taxon>
        <taxon>Aves</taxon>
        <taxon>Neognathae</taxon>
        <taxon>Galloanserae</taxon>
        <taxon>Anseriformes</taxon>
        <taxon>Anatidae</taxon>
        <taxon>Anatinae</taxon>
        <taxon>Anas</taxon>
    </lineage>
</organism>
<dbReference type="GO" id="GO:0050830">
    <property type="term" value="P:defense response to Gram-positive bacterium"/>
    <property type="evidence" value="ECO:0007669"/>
    <property type="project" value="TreeGrafter"/>
</dbReference>
<evidence type="ECO:0000256" key="3">
    <source>
        <dbReference type="ARBA" id="ARBA00012732"/>
    </source>
</evidence>
<evidence type="ECO:0000256" key="10">
    <source>
        <dbReference type="RuleBase" id="RU004440"/>
    </source>
</evidence>
<evidence type="ECO:0000256" key="1">
    <source>
        <dbReference type="ARBA" id="ARBA00000632"/>
    </source>
</evidence>
<keyword evidence="9" id="KW-0326">Glycosidase</keyword>
<comment type="similarity">
    <text evidence="10">Belongs to the glycosyl hydrolase 22 family.</text>
</comment>
<reference evidence="12" key="1">
    <citation type="submission" date="2017-10" db="EMBL/GenBank/DDBJ databases">
        <title>A new Pekin duck reference genome.</title>
        <authorList>
            <person name="Hou Z.-C."/>
            <person name="Zhou Z.-K."/>
            <person name="Zhu F."/>
            <person name="Hou S.-S."/>
        </authorList>
    </citation>
    <scope>NUCLEOTIDE SEQUENCE [LARGE SCALE GENOMIC DNA]</scope>
</reference>
<evidence type="ECO:0000256" key="8">
    <source>
        <dbReference type="ARBA" id="ARBA00023157"/>
    </source>
</evidence>
<proteinExistence type="inferred from homology"/>
<sequence length="109" mass="12144">HISARRGDGVCMYTSWSSFNTQATNRNTDGSTDYGILQINSRWWCDDGKTPGSKNACGIPCSGLLRKAPSVLTFEFAVINCPDLPLSRVAWRNRCRGTDVSKWIRGCRL</sequence>
<dbReference type="PRINTS" id="PR00135">
    <property type="entry name" value="LYZLACT"/>
</dbReference>
<dbReference type="GO" id="GO:0031640">
    <property type="term" value="P:killing of cells of another organism"/>
    <property type="evidence" value="ECO:0007669"/>
    <property type="project" value="UniProtKB-KW"/>
</dbReference>
<keyword evidence="8" id="KW-1015">Disulfide bond</keyword>
<reference evidence="11" key="2">
    <citation type="submission" date="2025-08" db="UniProtKB">
        <authorList>
            <consortium name="Ensembl"/>
        </authorList>
    </citation>
    <scope>IDENTIFICATION</scope>
</reference>
<evidence type="ECO:0000256" key="6">
    <source>
        <dbReference type="ARBA" id="ARBA00022638"/>
    </source>
</evidence>
<protein>
    <recommendedName>
        <fullName evidence="3">lysozyme</fullName>
        <ecNumber evidence="3">3.2.1.17</ecNumber>
    </recommendedName>
</protein>
<dbReference type="GeneTree" id="ENSGT00940000153832"/>
<dbReference type="Gene3D" id="1.10.530.10">
    <property type="match status" value="1"/>
</dbReference>
<evidence type="ECO:0000256" key="2">
    <source>
        <dbReference type="ARBA" id="ARBA00004613"/>
    </source>
</evidence>
<dbReference type="AlphaFoldDB" id="A0A493TMS0"/>
<dbReference type="Proteomes" id="UP000016666">
    <property type="component" value="Unassembled WGS sequence"/>
</dbReference>
<accession>A0A493TMS0</accession>
<dbReference type="GO" id="GO:0050829">
    <property type="term" value="P:defense response to Gram-negative bacterium"/>
    <property type="evidence" value="ECO:0007669"/>
    <property type="project" value="TreeGrafter"/>
</dbReference>
<dbReference type="EC" id="3.2.1.17" evidence="3"/>
<evidence type="ECO:0000256" key="4">
    <source>
        <dbReference type="ARBA" id="ARBA00022525"/>
    </source>
</evidence>
<comment type="subcellular location">
    <subcellularLocation>
        <location evidence="2">Secreted</location>
    </subcellularLocation>
</comment>
<dbReference type="SUPFAM" id="SSF53955">
    <property type="entry name" value="Lysozyme-like"/>
    <property type="match status" value="1"/>
</dbReference>
<evidence type="ECO:0000313" key="11">
    <source>
        <dbReference type="Ensembl" id="ENSAPLP00000027124.1"/>
    </source>
</evidence>
<dbReference type="Pfam" id="PF00062">
    <property type="entry name" value="Lys"/>
    <property type="match status" value="1"/>
</dbReference>
<dbReference type="PRINTS" id="PR00137">
    <property type="entry name" value="LYSOZYME"/>
</dbReference>
<dbReference type="PANTHER" id="PTHR11407">
    <property type="entry name" value="LYSOZYME C"/>
    <property type="match status" value="1"/>
</dbReference>
<evidence type="ECO:0000256" key="9">
    <source>
        <dbReference type="ARBA" id="ARBA00023295"/>
    </source>
</evidence>
<dbReference type="PANTHER" id="PTHR11407:SF28">
    <property type="entry name" value="LYSOZYME C"/>
    <property type="match status" value="1"/>
</dbReference>
<keyword evidence="4" id="KW-0964">Secreted</keyword>
<dbReference type="GO" id="GO:0003796">
    <property type="term" value="F:lysozyme activity"/>
    <property type="evidence" value="ECO:0007669"/>
    <property type="project" value="UniProtKB-EC"/>
</dbReference>
<keyword evidence="5" id="KW-0929">Antimicrobial</keyword>
<keyword evidence="6" id="KW-0081">Bacteriolytic enzyme</keyword>
<keyword evidence="7" id="KW-0378">Hydrolase</keyword>
<dbReference type="SMART" id="SM00263">
    <property type="entry name" value="LYZ1"/>
    <property type="match status" value="1"/>
</dbReference>
<evidence type="ECO:0000256" key="7">
    <source>
        <dbReference type="ARBA" id="ARBA00022801"/>
    </source>
</evidence>
<reference evidence="11" key="3">
    <citation type="submission" date="2025-09" db="UniProtKB">
        <authorList>
            <consortium name="Ensembl"/>
        </authorList>
    </citation>
    <scope>IDENTIFICATION</scope>
</reference>
<dbReference type="Ensembl" id="ENSAPLT00000021234.1">
    <property type="protein sequence ID" value="ENSAPLP00000027124.1"/>
    <property type="gene ID" value="ENSAPLG00000021352.1"/>
</dbReference>